<dbReference type="AlphaFoldDB" id="A0A3P6T4K1"/>
<reference evidence="1 2" key="1">
    <citation type="submission" date="2018-11" db="EMBL/GenBank/DDBJ databases">
        <authorList>
            <consortium name="Pathogen Informatics"/>
        </authorList>
    </citation>
    <scope>NUCLEOTIDE SEQUENCE [LARGE SCALE GENOMIC DNA]</scope>
</reference>
<proteinExistence type="predicted"/>
<dbReference type="PANTHER" id="PTHR12286:SF5">
    <property type="entry name" value="SACCHAROPINE DEHYDROGENASE-LIKE OXIDOREDUCTASE"/>
    <property type="match status" value="1"/>
</dbReference>
<gene>
    <name evidence="1" type="ORF">CGOC_LOCUS5108</name>
</gene>
<dbReference type="InterPro" id="IPR051276">
    <property type="entry name" value="Saccharopine_DH-like_oxidrdct"/>
</dbReference>
<dbReference type="GO" id="GO:0005811">
    <property type="term" value="C:lipid droplet"/>
    <property type="evidence" value="ECO:0007669"/>
    <property type="project" value="TreeGrafter"/>
</dbReference>
<sequence>MVVTCKGPDAGYRSTSACVLSAALAVLQDSHNLPQSGGVYTTASAFAKTNIYSYLESFDIKFQVESPQTQI</sequence>
<evidence type="ECO:0000313" key="1">
    <source>
        <dbReference type="EMBL" id="VDK60748.1"/>
    </source>
</evidence>
<keyword evidence="2" id="KW-1185">Reference proteome</keyword>
<dbReference type="EMBL" id="UYRV01015085">
    <property type="protein sequence ID" value="VDK60748.1"/>
    <property type="molecule type" value="Genomic_DNA"/>
</dbReference>
<evidence type="ECO:0008006" key="3">
    <source>
        <dbReference type="Google" id="ProtNLM"/>
    </source>
</evidence>
<dbReference type="Proteomes" id="UP000271889">
    <property type="component" value="Unassembled WGS sequence"/>
</dbReference>
<dbReference type="GO" id="GO:0005886">
    <property type="term" value="C:plasma membrane"/>
    <property type="evidence" value="ECO:0007669"/>
    <property type="project" value="TreeGrafter"/>
</dbReference>
<accession>A0A3P6T4K1</accession>
<organism evidence="1 2">
    <name type="scientific">Cylicostephanus goldi</name>
    <name type="common">Nematode worm</name>
    <dbReference type="NCBI Taxonomy" id="71465"/>
    <lineage>
        <taxon>Eukaryota</taxon>
        <taxon>Metazoa</taxon>
        <taxon>Ecdysozoa</taxon>
        <taxon>Nematoda</taxon>
        <taxon>Chromadorea</taxon>
        <taxon>Rhabditida</taxon>
        <taxon>Rhabditina</taxon>
        <taxon>Rhabditomorpha</taxon>
        <taxon>Strongyloidea</taxon>
        <taxon>Strongylidae</taxon>
        <taxon>Cylicostephanus</taxon>
    </lineage>
</organism>
<dbReference type="GO" id="GO:0005739">
    <property type="term" value="C:mitochondrion"/>
    <property type="evidence" value="ECO:0007669"/>
    <property type="project" value="TreeGrafter"/>
</dbReference>
<name>A0A3P6T4K1_CYLGO</name>
<dbReference type="GO" id="GO:0009247">
    <property type="term" value="P:glycolipid biosynthetic process"/>
    <property type="evidence" value="ECO:0007669"/>
    <property type="project" value="TreeGrafter"/>
</dbReference>
<protein>
    <recommendedName>
        <fullName evidence="3">Saccharopine dehydrogenase-like C-terminal domain-containing protein</fullName>
    </recommendedName>
</protein>
<evidence type="ECO:0000313" key="2">
    <source>
        <dbReference type="Proteomes" id="UP000271889"/>
    </source>
</evidence>
<dbReference type="OrthoDB" id="10268090at2759"/>
<dbReference type="PANTHER" id="PTHR12286">
    <property type="entry name" value="SACCHAROPINE DEHYDROGENASE-LIKE OXIDOREDUCTASE"/>
    <property type="match status" value="1"/>
</dbReference>